<evidence type="ECO:0000313" key="2">
    <source>
        <dbReference type="Proteomes" id="UP000676409"/>
    </source>
</evidence>
<dbReference type="AlphaFoldDB" id="A0A975G0C7"/>
<evidence type="ECO:0000313" key="1">
    <source>
        <dbReference type="EMBL" id="QUD88459.1"/>
    </source>
</evidence>
<dbReference type="PIRSF" id="PIRSF012608">
    <property type="entry name" value="UCP012608"/>
    <property type="match status" value="1"/>
</dbReference>
<protein>
    <submittedName>
        <fullName evidence="1">DUF2332 family protein</fullName>
    </submittedName>
</protein>
<dbReference type="KEGG" id="caul:KCG34_00750"/>
<dbReference type="RefSeq" id="WP_211938509.1">
    <property type="nucleotide sequence ID" value="NZ_CP073078.1"/>
</dbReference>
<sequence length="363" mass="39120">MSQDFSGLKQAFDFQRAACAHLGSPFSARVLAILDWDIQAGGAYAGFVRPWAGADPAQALSDVTPLRLLAALHYLALSGAGAGLAAVYPANGADAEEDALRAAILRAGELHRGVIEGFMPSPPQTNEVRRSICLLGGFMTVARETGSPLRCLEIGTSAGLNQNWNRFRYRLGEVATWGDADSPVLIDAEWRGEAPPLVDLTVAERRGCDLRPIDTADPDQALRLQAYVWADQADRLERLRGAIALARLYPPTTDQGDAADWVEAQARPRPGMATVLYHSVVWQYLPAATQARITAAIEAAGREATPESPFAWLRMEPDPTGIAKPMEIRLSLWPEGREAVLARVHPHGAMVSWLSSGADAAVI</sequence>
<dbReference type="Pfam" id="PF10094">
    <property type="entry name" value="DUF2332"/>
    <property type="match status" value="1"/>
</dbReference>
<gene>
    <name evidence="1" type="ORF">KCG34_00750</name>
</gene>
<name>A0A975G0C7_9CAUL</name>
<proteinExistence type="predicted"/>
<keyword evidence="2" id="KW-1185">Reference proteome</keyword>
<dbReference type="Proteomes" id="UP000676409">
    <property type="component" value="Chromosome"/>
</dbReference>
<accession>A0A975G0C7</accession>
<reference evidence="1" key="1">
    <citation type="submission" date="2021-04" db="EMBL/GenBank/DDBJ databases">
        <title>The complete genome sequence of Caulobacter sp. S6.</title>
        <authorList>
            <person name="Tang Y."/>
            <person name="Ouyang W."/>
            <person name="Liu Q."/>
            <person name="Huang B."/>
            <person name="Guo Z."/>
            <person name="Lei P."/>
        </authorList>
    </citation>
    <scope>NUCLEOTIDE SEQUENCE</scope>
    <source>
        <strain evidence="1">S6</strain>
    </source>
</reference>
<organism evidence="1 2">
    <name type="scientific">Phenylobacterium montanum</name>
    <dbReference type="NCBI Taxonomy" id="2823693"/>
    <lineage>
        <taxon>Bacteria</taxon>
        <taxon>Pseudomonadati</taxon>
        <taxon>Pseudomonadota</taxon>
        <taxon>Alphaproteobacteria</taxon>
        <taxon>Caulobacterales</taxon>
        <taxon>Caulobacteraceae</taxon>
        <taxon>Phenylobacterium</taxon>
    </lineage>
</organism>
<dbReference type="InterPro" id="IPR011200">
    <property type="entry name" value="UCP012608"/>
</dbReference>
<dbReference type="EMBL" id="CP073078">
    <property type="protein sequence ID" value="QUD88459.1"/>
    <property type="molecule type" value="Genomic_DNA"/>
</dbReference>